<dbReference type="AlphaFoldDB" id="A0A0C2DA39"/>
<dbReference type="InterPro" id="IPR011993">
    <property type="entry name" value="PH-like_dom_sf"/>
</dbReference>
<feature type="region of interest" description="Disordered" evidence="1">
    <location>
        <begin position="78"/>
        <end position="100"/>
    </location>
</feature>
<reference evidence="2 3" key="1">
    <citation type="submission" date="2013-12" db="EMBL/GenBank/DDBJ databases">
        <title>Draft genome of the parsitic nematode Ancylostoma duodenale.</title>
        <authorList>
            <person name="Mitreva M."/>
        </authorList>
    </citation>
    <scope>NUCLEOTIDE SEQUENCE [LARGE SCALE GENOMIC DNA]</scope>
    <source>
        <strain evidence="2 3">Zhejiang</strain>
    </source>
</reference>
<proteinExistence type="predicted"/>
<dbReference type="EMBL" id="KN732257">
    <property type="protein sequence ID" value="KIH59172.1"/>
    <property type="molecule type" value="Genomic_DNA"/>
</dbReference>
<evidence type="ECO:0008006" key="4">
    <source>
        <dbReference type="Google" id="ProtNLM"/>
    </source>
</evidence>
<evidence type="ECO:0000313" key="3">
    <source>
        <dbReference type="Proteomes" id="UP000054047"/>
    </source>
</evidence>
<name>A0A0C2DA39_9BILA</name>
<protein>
    <recommendedName>
        <fullName evidence="4">PH domain-containing protein</fullName>
    </recommendedName>
</protein>
<evidence type="ECO:0000313" key="2">
    <source>
        <dbReference type="EMBL" id="KIH59172.1"/>
    </source>
</evidence>
<dbReference type="Proteomes" id="UP000054047">
    <property type="component" value="Unassembled WGS sequence"/>
</dbReference>
<feature type="compositionally biased region" description="Low complexity" evidence="1">
    <location>
        <begin position="82"/>
        <end position="100"/>
    </location>
</feature>
<keyword evidence="3" id="KW-1185">Reference proteome</keyword>
<organism evidence="2 3">
    <name type="scientific">Ancylostoma duodenale</name>
    <dbReference type="NCBI Taxonomy" id="51022"/>
    <lineage>
        <taxon>Eukaryota</taxon>
        <taxon>Metazoa</taxon>
        <taxon>Ecdysozoa</taxon>
        <taxon>Nematoda</taxon>
        <taxon>Chromadorea</taxon>
        <taxon>Rhabditida</taxon>
        <taxon>Rhabditina</taxon>
        <taxon>Rhabditomorpha</taxon>
        <taxon>Strongyloidea</taxon>
        <taxon>Ancylostomatidae</taxon>
        <taxon>Ancylostomatinae</taxon>
        <taxon>Ancylostoma</taxon>
    </lineage>
</organism>
<sequence>YQQSNLVLQTNLHLNFLQMSSLGFSECSRSGGTRFELWDEAKSDAYAVETCDVEQRSRWIHRLSRVVPREDQLIRQRPKSWTSTISNDSTCSSSTRSSDSEVYVESSDIVTTAAQSMTSLRFQASRHEREFENDDDFRAILE</sequence>
<feature type="non-terminal residue" evidence="2">
    <location>
        <position position="1"/>
    </location>
</feature>
<dbReference type="OrthoDB" id="5860188at2759"/>
<evidence type="ECO:0000256" key="1">
    <source>
        <dbReference type="SAM" id="MobiDB-lite"/>
    </source>
</evidence>
<accession>A0A0C2DA39</accession>
<dbReference type="Gene3D" id="2.30.29.30">
    <property type="entry name" value="Pleckstrin-homology domain (PH domain)/Phosphotyrosine-binding domain (PTB)"/>
    <property type="match status" value="1"/>
</dbReference>
<gene>
    <name evidence="2" type="ORF">ANCDUO_10610</name>
</gene>